<comment type="caution">
    <text evidence="1">The sequence shown here is derived from an EMBL/GenBank/DDBJ whole genome shotgun (WGS) entry which is preliminary data.</text>
</comment>
<organism evidence="1 2">
    <name type="scientific">Acaulospora colombiana</name>
    <dbReference type="NCBI Taxonomy" id="27376"/>
    <lineage>
        <taxon>Eukaryota</taxon>
        <taxon>Fungi</taxon>
        <taxon>Fungi incertae sedis</taxon>
        <taxon>Mucoromycota</taxon>
        <taxon>Glomeromycotina</taxon>
        <taxon>Glomeromycetes</taxon>
        <taxon>Diversisporales</taxon>
        <taxon>Acaulosporaceae</taxon>
        <taxon>Acaulospora</taxon>
    </lineage>
</organism>
<evidence type="ECO:0000313" key="2">
    <source>
        <dbReference type="Proteomes" id="UP000789525"/>
    </source>
</evidence>
<sequence length="231" mass="26867">MKRKATLHRKQKSQDVTSRRSALKSSKSRDERAPTTSPTTLPWDIEFPKGIRELLINNRTQIKQKGMVLKIPKEYKYQNPELERRPNVKETLEQFANYLLHESGKSLNQPVQDESLIPVITRGLLEERGQYAFLDNKFRTGTGATIDEDEDALITLTSWYGADHLLRLIGGWIKTENASLRLFPTIIRFPTTTKPRSSRETYQLETRHLRHDFFMTNLTFNVSYIQICSIL</sequence>
<reference evidence="1" key="1">
    <citation type="submission" date="2021-06" db="EMBL/GenBank/DDBJ databases">
        <authorList>
            <person name="Kallberg Y."/>
            <person name="Tangrot J."/>
            <person name="Rosling A."/>
        </authorList>
    </citation>
    <scope>NUCLEOTIDE SEQUENCE</scope>
    <source>
        <strain evidence="1">CL356</strain>
    </source>
</reference>
<dbReference type="EMBL" id="CAJVPT010022510">
    <property type="protein sequence ID" value="CAG8660373.1"/>
    <property type="molecule type" value="Genomic_DNA"/>
</dbReference>
<proteinExistence type="predicted"/>
<dbReference type="Proteomes" id="UP000789525">
    <property type="component" value="Unassembled WGS sequence"/>
</dbReference>
<keyword evidence="2" id="KW-1185">Reference proteome</keyword>
<evidence type="ECO:0000313" key="1">
    <source>
        <dbReference type="EMBL" id="CAG8660373.1"/>
    </source>
</evidence>
<name>A0ACA9NMG5_9GLOM</name>
<accession>A0ACA9NMG5</accession>
<gene>
    <name evidence="1" type="ORF">ACOLOM_LOCUS8568</name>
</gene>
<protein>
    <submittedName>
        <fullName evidence="1">1474_t:CDS:1</fullName>
    </submittedName>
</protein>